<reference evidence="1" key="1">
    <citation type="submission" date="2018-02" db="EMBL/GenBank/DDBJ databases">
        <title>Rhizophora mucronata_Transcriptome.</title>
        <authorList>
            <person name="Meera S.P."/>
            <person name="Sreeshan A."/>
            <person name="Augustine A."/>
        </authorList>
    </citation>
    <scope>NUCLEOTIDE SEQUENCE</scope>
    <source>
        <tissue evidence="1">Leaf</tissue>
    </source>
</reference>
<protein>
    <submittedName>
        <fullName evidence="1">Uncharacterized protein</fullName>
    </submittedName>
</protein>
<proteinExistence type="predicted"/>
<accession>A0A2P2PRW6</accession>
<sequence length="87" mass="9539">MGIGGDERPDDNEKTKLVIISATGFLSRVHNRNKALPVSVVEHFLIAMTRSQNASALTIVLKMMLFSSISTNNTRSGEKPLVHTKCN</sequence>
<dbReference type="EMBL" id="GGEC01076978">
    <property type="protein sequence ID" value="MBX57462.1"/>
    <property type="molecule type" value="Transcribed_RNA"/>
</dbReference>
<name>A0A2P2PRW6_RHIMU</name>
<organism evidence="1">
    <name type="scientific">Rhizophora mucronata</name>
    <name type="common">Asiatic mangrove</name>
    <dbReference type="NCBI Taxonomy" id="61149"/>
    <lineage>
        <taxon>Eukaryota</taxon>
        <taxon>Viridiplantae</taxon>
        <taxon>Streptophyta</taxon>
        <taxon>Embryophyta</taxon>
        <taxon>Tracheophyta</taxon>
        <taxon>Spermatophyta</taxon>
        <taxon>Magnoliopsida</taxon>
        <taxon>eudicotyledons</taxon>
        <taxon>Gunneridae</taxon>
        <taxon>Pentapetalae</taxon>
        <taxon>rosids</taxon>
        <taxon>fabids</taxon>
        <taxon>Malpighiales</taxon>
        <taxon>Rhizophoraceae</taxon>
        <taxon>Rhizophora</taxon>
    </lineage>
</organism>
<dbReference type="AlphaFoldDB" id="A0A2P2PRW6"/>
<evidence type="ECO:0000313" key="1">
    <source>
        <dbReference type="EMBL" id="MBX57462.1"/>
    </source>
</evidence>